<keyword evidence="5" id="KW-0276">Fatty acid metabolism</keyword>
<comment type="similarity">
    <text evidence="1">Belongs to the lipoxygenase family.</text>
</comment>
<dbReference type="SUPFAM" id="SSF48484">
    <property type="entry name" value="Lipoxigenase"/>
    <property type="match status" value="1"/>
</dbReference>
<protein>
    <recommendedName>
        <fullName evidence="10">Lipoxygenase domain-containing protein</fullName>
    </recommendedName>
</protein>
<evidence type="ECO:0000256" key="7">
    <source>
        <dbReference type="ARBA" id="ARBA00023002"/>
    </source>
</evidence>
<dbReference type="InterPro" id="IPR036392">
    <property type="entry name" value="PLAT/LH2_dom_sf"/>
</dbReference>
<dbReference type="Proteomes" id="UP001603857">
    <property type="component" value="Unassembled WGS sequence"/>
</dbReference>
<dbReference type="PRINTS" id="PR00468">
    <property type="entry name" value="PLTLPOXGNASE"/>
</dbReference>
<dbReference type="PROSITE" id="PS51393">
    <property type="entry name" value="LIPOXYGENASE_3"/>
    <property type="match status" value="1"/>
</dbReference>
<dbReference type="GO" id="GO:0051213">
    <property type="term" value="F:dioxygenase activity"/>
    <property type="evidence" value="ECO:0007669"/>
    <property type="project" value="UniProtKB-KW"/>
</dbReference>
<dbReference type="SMART" id="SM00308">
    <property type="entry name" value="LH2"/>
    <property type="match status" value="1"/>
</dbReference>
<dbReference type="SUPFAM" id="SSF49723">
    <property type="entry name" value="Lipase/lipooxygenase domain (PLAT/LH2 domain)"/>
    <property type="match status" value="1"/>
</dbReference>
<name>A0ABD1N1B3_9FABA</name>
<feature type="domain" description="Lipoxygenase" evidence="10">
    <location>
        <begin position="213"/>
        <end position="300"/>
    </location>
</feature>
<keyword evidence="6" id="KW-0223">Dioxygenase</keyword>
<comment type="caution">
    <text evidence="11">The sequence shown here is derived from an EMBL/GenBank/DDBJ whole genome shotgun (WGS) entry which is preliminary data.</text>
</comment>
<keyword evidence="2" id="KW-0444">Lipid biosynthesis</keyword>
<dbReference type="AlphaFoldDB" id="A0ABD1N1B3"/>
<dbReference type="InterPro" id="IPR001024">
    <property type="entry name" value="PLAT/LH2_dom"/>
</dbReference>
<dbReference type="Gene3D" id="2.60.60.20">
    <property type="entry name" value="PLAT/LH2 domain"/>
    <property type="match status" value="1"/>
</dbReference>
<evidence type="ECO:0000259" key="10">
    <source>
        <dbReference type="PROSITE" id="PS51393"/>
    </source>
</evidence>
<dbReference type="InterPro" id="IPR036226">
    <property type="entry name" value="LipOase_C_sf"/>
</dbReference>
<dbReference type="InterPro" id="IPR013819">
    <property type="entry name" value="LipOase_C"/>
</dbReference>
<evidence type="ECO:0000256" key="5">
    <source>
        <dbReference type="ARBA" id="ARBA00022832"/>
    </source>
</evidence>
<dbReference type="GO" id="GO:0046872">
    <property type="term" value="F:metal ion binding"/>
    <property type="evidence" value="ECO:0007669"/>
    <property type="project" value="UniProtKB-KW"/>
</dbReference>
<keyword evidence="12" id="KW-1185">Reference proteome</keyword>
<dbReference type="InterPro" id="IPR000907">
    <property type="entry name" value="LipOase"/>
</dbReference>
<keyword evidence="8" id="KW-0443">Lipid metabolism</keyword>
<dbReference type="Gene3D" id="4.10.375.10">
    <property type="entry name" value="Lipoxygenase-1, Domain 2"/>
    <property type="match status" value="1"/>
</dbReference>
<sequence>MAMVKEIMGHSMVEAFYSNVSGLSSQPKRCNWCIKRHGVSMLPMKFSELKTMLQQQTHCIKDDSSKRDLAITLTITGTVTIKNSKITDTDMMVMMIPPFDAFNNAPRERGIVMQLVSTELEPRTMEPKLSKRVVLDCLKHYLKVGDERSTYKVEFEVDSNFGMPGAITVTNKYDKEILFEGISIEIVVDITCNSWVQPEKLLPEKRIFFTNKAYLPCDTPAGLKELREEEMEEGYVRRVCERVHDFDVYNDLGNPEKGDEHVRPILGTKEYPCPRRCRTGPPPPTIGLRYDFRRFDIDDS</sequence>
<reference evidence="11 12" key="1">
    <citation type="submission" date="2024-08" db="EMBL/GenBank/DDBJ databases">
        <title>Insights into the chromosomal genome structure of Flemingia macrophylla.</title>
        <authorList>
            <person name="Ding Y."/>
            <person name="Zhao Y."/>
            <person name="Bi W."/>
            <person name="Wu M."/>
            <person name="Zhao G."/>
            <person name="Gong Y."/>
            <person name="Li W."/>
            <person name="Zhang P."/>
        </authorList>
    </citation>
    <scope>NUCLEOTIDE SEQUENCE [LARGE SCALE GENOMIC DNA]</scope>
    <source>
        <strain evidence="11">DYQJB</strain>
        <tissue evidence="11">Leaf</tissue>
    </source>
</reference>
<evidence type="ECO:0000313" key="12">
    <source>
        <dbReference type="Proteomes" id="UP001603857"/>
    </source>
</evidence>
<dbReference type="EMBL" id="JBGMDY010000003">
    <property type="protein sequence ID" value="KAL2341893.1"/>
    <property type="molecule type" value="Genomic_DNA"/>
</dbReference>
<evidence type="ECO:0000256" key="2">
    <source>
        <dbReference type="ARBA" id="ARBA00022516"/>
    </source>
</evidence>
<evidence type="ECO:0000256" key="4">
    <source>
        <dbReference type="ARBA" id="ARBA00022767"/>
    </source>
</evidence>
<evidence type="ECO:0000256" key="6">
    <source>
        <dbReference type="ARBA" id="ARBA00022964"/>
    </source>
</evidence>
<keyword evidence="4" id="KW-0925">Oxylipin biosynthesis</keyword>
<keyword evidence="3" id="KW-0479">Metal-binding</keyword>
<evidence type="ECO:0000256" key="3">
    <source>
        <dbReference type="ARBA" id="ARBA00022723"/>
    </source>
</evidence>
<dbReference type="InterPro" id="IPR001246">
    <property type="entry name" value="LipOase_plant"/>
</dbReference>
<gene>
    <name evidence="11" type="ORF">Fmac_009833</name>
</gene>
<accession>A0ABD1N1B3</accession>
<keyword evidence="9" id="KW-0275">Fatty acid biosynthesis</keyword>
<keyword evidence="7" id="KW-0560">Oxidoreductase</keyword>
<proteinExistence type="inferred from homology"/>
<dbReference type="Pfam" id="PF00305">
    <property type="entry name" value="Lipoxygenase"/>
    <property type="match status" value="1"/>
</dbReference>
<evidence type="ECO:0000313" key="11">
    <source>
        <dbReference type="EMBL" id="KAL2341893.1"/>
    </source>
</evidence>
<dbReference type="GO" id="GO:0031408">
    <property type="term" value="P:oxylipin biosynthetic process"/>
    <property type="evidence" value="ECO:0007669"/>
    <property type="project" value="UniProtKB-KW"/>
</dbReference>
<dbReference type="PANTHER" id="PTHR11771">
    <property type="entry name" value="LIPOXYGENASE"/>
    <property type="match status" value="1"/>
</dbReference>
<organism evidence="11 12">
    <name type="scientific">Flemingia macrophylla</name>
    <dbReference type="NCBI Taxonomy" id="520843"/>
    <lineage>
        <taxon>Eukaryota</taxon>
        <taxon>Viridiplantae</taxon>
        <taxon>Streptophyta</taxon>
        <taxon>Embryophyta</taxon>
        <taxon>Tracheophyta</taxon>
        <taxon>Spermatophyta</taxon>
        <taxon>Magnoliopsida</taxon>
        <taxon>eudicotyledons</taxon>
        <taxon>Gunneridae</taxon>
        <taxon>Pentapetalae</taxon>
        <taxon>rosids</taxon>
        <taxon>fabids</taxon>
        <taxon>Fabales</taxon>
        <taxon>Fabaceae</taxon>
        <taxon>Papilionoideae</taxon>
        <taxon>50 kb inversion clade</taxon>
        <taxon>NPAAA clade</taxon>
        <taxon>indigoferoid/millettioid clade</taxon>
        <taxon>Phaseoleae</taxon>
        <taxon>Flemingia</taxon>
    </lineage>
</organism>
<evidence type="ECO:0000256" key="8">
    <source>
        <dbReference type="ARBA" id="ARBA00023098"/>
    </source>
</evidence>
<dbReference type="GO" id="GO:0006633">
    <property type="term" value="P:fatty acid biosynthetic process"/>
    <property type="evidence" value="ECO:0007669"/>
    <property type="project" value="UniProtKB-KW"/>
</dbReference>
<evidence type="ECO:0000256" key="1">
    <source>
        <dbReference type="ARBA" id="ARBA00009419"/>
    </source>
</evidence>
<evidence type="ECO:0000256" key="9">
    <source>
        <dbReference type="ARBA" id="ARBA00023160"/>
    </source>
</evidence>